<gene>
    <name evidence="1" type="ORF">SSYM_0301</name>
</gene>
<accession>E9CQX0</accession>
<protein>
    <recommendedName>
        <fullName evidence="3">Phage tail tape measure protein</fullName>
    </recommendedName>
</protein>
<feature type="non-terminal residue" evidence="1">
    <location>
        <position position="1"/>
    </location>
</feature>
<dbReference type="EMBL" id="GL636449">
    <property type="protein sequence ID" value="EFW11050.1"/>
    <property type="molecule type" value="Genomic_DNA"/>
</dbReference>
<dbReference type="Proteomes" id="UP000013568">
    <property type="component" value="Unassembled WGS sequence"/>
</dbReference>
<evidence type="ECO:0000313" key="2">
    <source>
        <dbReference type="Proteomes" id="UP000013568"/>
    </source>
</evidence>
<proteinExistence type="predicted"/>
<sequence>VLARHARSGVQFMGDLVPPLKMVGGLTLGLGGAAAAVNIVRNNLTEFANAGYRIDTVARNVSMTAGAFQELTGAMIENGTTRESAESSIVGIFDKANDAAHARNDYFLALLKEKKIGISETKEGLADVTKLINDLNRVINTMSSGEQALFIQNLGLSPELLSYLRNTTS</sequence>
<reference evidence="2" key="1">
    <citation type="journal article" date="2011" name="Genome Biol. Evol.">
        <title>Massive genomic decay in Serratia symbiotica, a recently evolved symbiont of aphids.</title>
        <authorList>
            <person name="Burke G.R."/>
            <person name="Moran N.A."/>
        </authorList>
    </citation>
    <scope>NUCLEOTIDE SEQUENCE [LARGE SCALE GENOMIC DNA]</scope>
    <source>
        <strain evidence="2">Tucson</strain>
    </source>
</reference>
<evidence type="ECO:0000313" key="1">
    <source>
        <dbReference type="EMBL" id="EFW11050.1"/>
    </source>
</evidence>
<feature type="non-terminal residue" evidence="1">
    <location>
        <position position="169"/>
    </location>
</feature>
<dbReference type="AlphaFoldDB" id="E9CQX0"/>
<keyword evidence="2" id="KW-1185">Reference proteome</keyword>
<name>E9CQX0_9GAMM</name>
<organism evidence="1 2">
    <name type="scientific">Serratia symbiotica str. Tucson</name>
    <dbReference type="NCBI Taxonomy" id="914128"/>
    <lineage>
        <taxon>Bacteria</taxon>
        <taxon>Pseudomonadati</taxon>
        <taxon>Pseudomonadota</taxon>
        <taxon>Gammaproteobacteria</taxon>
        <taxon>Enterobacterales</taxon>
        <taxon>Yersiniaceae</taxon>
        <taxon>Serratia</taxon>
        <taxon>Serratia symbiotica</taxon>
    </lineage>
</organism>
<evidence type="ECO:0008006" key="3">
    <source>
        <dbReference type="Google" id="ProtNLM"/>
    </source>
</evidence>